<dbReference type="Gene3D" id="3.40.50.1980">
    <property type="entry name" value="Nitrogenase molybdenum iron protein domain"/>
    <property type="match status" value="2"/>
</dbReference>
<reference evidence="4" key="2">
    <citation type="submission" date="2021-04" db="EMBL/GenBank/DDBJ databases">
        <authorList>
            <person name="Gilroy R."/>
        </authorList>
    </citation>
    <scope>NUCLEOTIDE SEQUENCE</scope>
    <source>
        <strain evidence="4">CHK185-5351</strain>
    </source>
</reference>
<organism evidence="4 5">
    <name type="scientific">Candidatus Fusicatenibacter intestinigallinarum</name>
    <dbReference type="NCBI Taxonomy" id="2838598"/>
    <lineage>
        <taxon>Bacteria</taxon>
        <taxon>Bacillati</taxon>
        <taxon>Bacillota</taxon>
        <taxon>Clostridia</taxon>
        <taxon>Lachnospirales</taxon>
        <taxon>Lachnospiraceae</taxon>
        <taxon>Fusicatenibacter</taxon>
    </lineage>
</organism>
<evidence type="ECO:0000313" key="5">
    <source>
        <dbReference type="Proteomes" id="UP000823849"/>
    </source>
</evidence>
<feature type="chain" id="PRO_5039283782" evidence="2">
    <location>
        <begin position="24"/>
        <end position="385"/>
    </location>
</feature>
<comment type="similarity">
    <text evidence="1">Belongs to the bacterial solute-binding protein 8 family.</text>
</comment>
<feature type="domain" description="Fe/B12 periplasmic-binding" evidence="3">
    <location>
        <begin position="105"/>
        <end position="378"/>
    </location>
</feature>
<name>A0A9D2NAH4_9FIRM</name>
<dbReference type="AlphaFoldDB" id="A0A9D2NAH4"/>
<dbReference type="InterPro" id="IPR050902">
    <property type="entry name" value="ABC_Transporter_SBP"/>
</dbReference>
<accession>A0A9D2NAH4</accession>
<evidence type="ECO:0000256" key="1">
    <source>
        <dbReference type="ARBA" id="ARBA00008814"/>
    </source>
</evidence>
<protein>
    <submittedName>
        <fullName evidence="4">ABC transporter substrate-binding protein</fullName>
    </submittedName>
</protein>
<evidence type="ECO:0000256" key="2">
    <source>
        <dbReference type="SAM" id="SignalP"/>
    </source>
</evidence>
<proteinExistence type="inferred from homology"/>
<gene>
    <name evidence="4" type="ORF">H9705_04125</name>
</gene>
<dbReference type="InterPro" id="IPR002491">
    <property type="entry name" value="ABC_transptr_periplasmic_BD"/>
</dbReference>
<dbReference type="SUPFAM" id="SSF53807">
    <property type="entry name" value="Helical backbone' metal receptor"/>
    <property type="match status" value="1"/>
</dbReference>
<dbReference type="Proteomes" id="UP000823849">
    <property type="component" value="Unassembled WGS sequence"/>
</dbReference>
<feature type="signal peptide" evidence="2">
    <location>
        <begin position="1"/>
        <end position="23"/>
    </location>
</feature>
<dbReference type="EMBL" id="DWWU01000016">
    <property type="protein sequence ID" value="HJC15003.1"/>
    <property type="molecule type" value="Genomic_DNA"/>
</dbReference>
<dbReference type="Pfam" id="PF01497">
    <property type="entry name" value="Peripla_BP_2"/>
    <property type="match status" value="1"/>
</dbReference>
<sequence>MKKKRSFIGCCILCILIGCFVTACGSSQESFSLENRDPSSVSRSLNYRSSMELDYAQEFSVDYYQDGYSLISISDGTQYLLIPEGKKAPEDLGEDIIPLCQPVENIYLAASAVMDMFVSVDALDTIRFSSLQKDSWYIEPAKQAMETGSILYAGKYSAPDYEQILNGECGLAIENTMIFHTPEVKEQLAKFGIPVFVDYSSYEEHPLGRTEWVKLYGLLTGREEEAQAAFASEKKAFESVSGSEQTGKTVAFFYVTASGQVNVRRATDYLPKMIEMAGGKYIFQDTGDDGTSSTMSMEMEEFYAQARDADYIIYNSTIDGELSSVEDLIAKNPLFSNFRAVQDKNVYCTSKNLYQSTMELGSIIADIHNMLNGGNDNLTYIYKLE</sequence>
<evidence type="ECO:0000259" key="3">
    <source>
        <dbReference type="PROSITE" id="PS50983"/>
    </source>
</evidence>
<dbReference type="PANTHER" id="PTHR30535">
    <property type="entry name" value="VITAMIN B12-BINDING PROTEIN"/>
    <property type="match status" value="1"/>
</dbReference>
<dbReference type="PROSITE" id="PS50983">
    <property type="entry name" value="FE_B12_PBP"/>
    <property type="match status" value="1"/>
</dbReference>
<dbReference type="PANTHER" id="PTHR30535:SF34">
    <property type="entry name" value="MOLYBDATE-BINDING PROTEIN MOLA"/>
    <property type="match status" value="1"/>
</dbReference>
<comment type="caution">
    <text evidence="4">The sequence shown here is derived from an EMBL/GenBank/DDBJ whole genome shotgun (WGS) entry which is preliminary data.</text>
</comment>
<reference evidence="4" key="1">
    <citation type="journal article" date="2021" name="PeerJ">
        <title>Extensive microbial diversity within the chicken gut microbiome revealed by metagenomics and culture.</title>
        <authorList>
            <person name="Gilroy R."/>
            <person name="Ravi A."/>
            <person name="Getino M."/>
            <person name="Pursley I."/>
            <person name="Horton D.L."/>
            <person name="Alikhan N.F."/>
            <person name="Baker D."/>
            <person name="Gharbi K."/>
            <person name="Hall N."/>
            <person name="Watson M."/>
            <person name="Adriaenssens E.M."/>
            <person name="Foster-Nyarko E."/>
            <person name="Jarju S."/>
            <person name="Secka A."/>
            <person name="Antonio M."/>
            <person name="Oren A."/>
            <person name="Chaudhuri R.R."/>
            <person name="La Ragione R."/>
            <person name="Hildebrand F."/>
            <person name="Pallen M.J."/>
        </authorList>
    </citation>
    <scope>NUCLEOTIDE SEQUENCE</scope>
    <source>
        <strain evidence="4">CHK185-5351</strain>
    </source>
</reference>
<keyword evidence="2" id="KW-0732">Signal</keyword>
<evidence type="ECO:0000313" key="4">
    <source>
        <dbReference type="EMBL" id="HJC15003.1"/>
    </source>
</evidence>
<dbReference type="PROSITE" id="PS51257">
    <property type="entry name" value="PROKAR_LIPOPROTEIN"/>
    <property type="match status" value="1"/>
</dbReference>